<protein>
    <submittedName>
        <fullName evidence="2">Blast:Thyroid transcription factor 1-associated protein 26</fullName>
    </submittedName>
</protein>
<dbReference type="OrthoDB" id="5377144at2759"/>
<dbReference type="Pfam" id="PF08524">
    <property type="entry name" value="rRNA_processing"/>
    <property type="match status" value="1"/>
</dbReference>
<evidence type="ECO:0000256" key="1">
    <source>
        <dbReference type="SAM" id="MobiDB-lite"/>
    </source>
</evidence>
<evidence type="ECO:0000313" key="3">
    <source>
        <dbReference type="Proteomes" id="UP000268350"/>
    </source>
</evidence>
<dbReference type="OMA" id="TQWQKPN"/>
<feature type="compositionally biased region" description="Polar residues" evidence="1">
    <location>
        <begin position="1"/>
        <end position="11"/>
    </location>
</feature>
<dbReference type="Proteomes" id="UP000268350">
    <property type="component" value="Unassembled WGS sequence"/>
</dbReference>
<dbReference type="AlphaFoldDB" id="A0A3B0JH95"/>
<name>A0A3B0JH95_DROGU</name>
<accession>A0A3B0JH95</accession>
<feature type="compositionally biased region" description="Basic and acidic residues" evidence="1">
    <location>
        <begin position="39"/>
        <end position="51"/>
    </location>
</feature>
<dbReference type="STRING" id="7266.A0A3B0JH95"/>
<gene>
    <name evidence="2" type="ORF">DGUA_6G004922</name>
</gene>
<organism evidence="2 3">
    <name type="scientific">Drosophila guanche</name>
    <name type="common">Fruit fly</name>
    <dbReference type="NCBI Taxonomy" id="7266"/>
    <lineage>
        <taxon>Eukaryota</taxon>
        <taxon>Metazoa</taxon>
        <taxon>Ecdysozoa</taxon>
        <taxon>Arthropoda</taxon>
        <taxon>Hexapoda</taxon>
        <taxon>Insecta</taxon>
        <taxon>Pterygota</taxon>
        <taxon>Neoptera</taxon>
        <taxon>Endopterygota</taxon>
        <taxon>Diptera</taxon>
        <taxon>Brachycera</taxon>
        <taxon>Muscomorpha</taxon>
        <taxon>Ephydroidea</taxon>
        <taxon>Drosophilidae</taxon>
        <taxon>Drosophila</taxon>
        <taxon>Sophophora</taxon>
    </lineage>
</organism>
<reference evidence="3" key="1">
    <citation type="submission" date="2018-01" db="EMBL/GenBank/DDBJ databases">
        <authorList>
            <person name="Alioto T."/>
            <person name="Alioto T."/>
        </authorList>
    </citation>
    <scope>NUCLEOTIDE SEQUENCE [LARGE SCALE GENOMIC DNA]</scope>
</reference>
<evidence type="ECO:0000313" key="2">
    <source>
        <dbReference type="EMBL" id="SPP80083.1"/>
    </source>
</evidence>
<feature type="compositionally biased region" description="Basic and acidic residues" evidence="1">
    <location>
        <begin position="61"/>
        <end position="74"/>
    </location>
</feature>
<sequence length="118" mass="13899">MKPKTQKSQGIPSKKPTVSHAKATQWQKPNYKQKGKPKPKTDKPNKPEIRQMIRKQNAAKAEAERQQVRAEKEARIKAYKKQRLEKTKAISKRTQRGQPLMKDRMQLLLKQIEEMKKR</sequence>
<proteinExistence type="predicted"/>
<dbReference type="EMBL" id="OUUW01000005">
    <property type="protein sequence ID" value="SPP80083.1"/>
    <property type="molecule type" value="Genomic_DNA"/>
</dbReference>
<keyword evidence="3" id="KW-1185">Reference proteome</keyword>
<dbReference type="InterPro" id="IPR013730">
    <property type="entry name" value="Fyv7/TAP26"/>
</dbReference>
<feature type="region of interest" description="Disordered" evidence="1">
    <location>
        <begin position="1"/>
        <end position="74"/>
    </location>
</feature>